<name>A0ABP0KC73_9DINO</name>
<keyword evidence="1" id="KW-0175">Coiled coil</keyword>
<evidence type="ECO:0008006" key="4">
    <source>
        <dbReference type="Google" id="ProtNLM"/>
    </source>
</evidence>
<feature type="non-terminal residue" evidence="2">
    <location>
        <position position="1"/>
    </location>
</feature>
<feature type="coiled-coil region" evidence="1">
    <location>
        <begin position="255"/>
        <end position="282"/>
    </location>
</feature>
<gene>
    <name evidence="2" type="ORF">SCF082_LOCUS16608</name>
</gene>
<reference evidence="2 3" key="1">
    <citation type="submission" date="2024-02" db="EMBL/GenBank/DDBJ databases">
        <authorList>
            <person name="Chen Y."/>
            <person name="Shah S."/>
            <person name="Dougan E. K."/>
            <person name="Thang M."/>
            <person name="Chan C."/>
        </authorList>
    </citation>
    <scope>NUCLEOTIDE SEQUENCE [LARGE SCALE GENOMIC DNA]</scope>
</reference>
<dbReference type="EMBL" id="CAXAMM010010870">
    <property type="protein sequence ID" value="CAK9024401.1"/>
    <property type="molecule type" value="Genomic_DNA"/>
</dbReference>
<protein>
    <recommendedName>
        <fullName evidence="4">Trimethylguanosine synthase</fullName>
    </recommendedName>
</protein>
<keyword evidence="3" id="KW-1185">Reference proteome</keyword>
<organism evidence="2 3">
    <name type="scientific">Durusdinium trenchii</name>
    <dbReference type="NCBI Taxonomy" id="1381693"/>
    <lineage>
        <taxon>Eukaryota</taxon>
        <taxon>Sar</taxon>
        <taxon>Alveolata</taxon>
        <taxon>Dinophyceae</taxon>
        <taxon>Suessiales</taxon>
        <taxon>Symbiodiniaceae</taxon>
        <taxon>Durusdinium</taxon>
    </lineage>
</organism>
<evidence type="ECO:0000313" key="3">
    <source>
        <dbReference type="Proteomes" id="UP001642464"/>
    </source>
</evidence>
<sequence>RIKVTKRQELADCSLSGDLKLRSALTRRALAYELAYNHGLFANASTVPCFVELFSGSGNLSAAMRERGFRVFAVDHEFNAHAWNIAKTPDGLRFDTALEAEYPSKLCQRMADLLAAKLHLPVVLPPLAPHATARRALGTHVKRAPPLVSEFREILHLDSVPSDHSCKVLTSQYTGEQSEMYKQSDTVDTNMEGQNPTKRAKKMYKVGVQHTPQQFFELAKTLTHPMTPEHSLPEVLKEAIHKNLTEPQVDLAKSRMRAILLIKSMAEDLEEQEEQLKRSMQSMYR</sequence>
<evidence type="ECO:0000256" key="1">
    <source>
        <dbReference type="SAM" id="Coils"/>
    </source>
</evidence>
<proteinExistence type="predicted"/>
<evidence type="ECO:0000313" key="2">
    <source>
        <dbReference type="EMBL" id="CAK9024401.1"/>
    </source>
</evidence>
<comment type="caution">
    <text evidence="2">The sequence shown here is derived from an EMBL/GenBank/DDBJ whole genome shotgun (WGS) entry which is preliminary data.</text>
</comment>
<dbReference type="Proteomes" id="UP001642464">
    <property type="component" value="Unassembled WGS sequence"/>
</dbReference>
<feature type="non-terminal residue" evidence="2">
    <location>
        <position position="285"/>
    </location>
</feature>
<accession>A0ABP0KC73</accession>